<keyword evidence="2" id="KW-0472">Membrane</keyword>
<evidence type="ECO:0000256" key="2">
    <source>
        <dbReference type="SAM" id="Phobius"/>
    </source>
</evidence>
<keyword evidence="4" id="KW-1185">Reference proteome</keyword>
<protein>
    <submittedName>
        <fullName evidence="3">Uncharacterized protein</fullName>
    </submittedName>
</protein>
<evidence type="ECO:0000256" key="1">
    <source>
        <dbReference type="SAM" id="MobiDB-lite"/>
    </source>
</evidence>
<feature type="transmembrane region" description="Helical" evidence="2">
    <location>
        <begin position="78"/>
        <end position="100"/>
    </location>
</feature>
<accession>A0ABN7AWQ4</accession>
<proteinExistence type="predicted"/>
<feature type="compositionally biased region" description="Basic and acidic residues" evidence="1">
    <location>
        <begin position="14"/>
        <end position="31"/>
    </location>
</feature>
<sequence length="118" mass="13819">MENSADGESCHQQSRLERGDWEPQQQRADRVEAPQQYIASNRILQDYRSIQRVAVNVGFQNQRRRRNNDFGCPSATRWIFILSILMSGTLLVFVFGFMFVEIFKQIHVPRPTMAPKFI</sequence>
<organism evidence="3 4">
    <name type="scientific">Nesidiocoris tenuis</name>
    <dbReference type="NCBI Taxonomy" id="355587"/>
    <lineage>
        <taxon>Eukaryota</taxon>
        <taxon>Metazoa</taxon>
        <taxon>Ecdysozoa</taxon>
        <taxon>Arthropoda</taxon>
        <taxon>Hexapoda</taxon>
        <taxon>Insecta</taxon>
        <taxon>Pterygota</taxon>
        <taxon>Neoptera</taxon>
        <taxon>Paraneoptera</taxon>
        <taxon>Hemiptera</taxon>
        <taxon>Heteroptera</taxon>
        <taxon>Panheteroptera</taxon>
        <taxon>Cimicomorpha</taxon>
        <taxon>Miridae</taxon>
        <taxon>Dicyphina</taxon>
        <taxon>Nesidiocoris</taxon>
    </lineage>
</organism>
<name>A0ABN7AWQ4_9HEMI</name>
<feature type="region of interest" description="Disordered" evidence="1">
    <location>
        <begin position="1"/>
        <end position="31"/>
    </location>
</feature>
<reference evidence="3 4" key="1">
    <citation type="submission" date="2023-09" db="EMBL/GenBank/DDBJ databases">
        <title>Nesidiocoris tenuis whole genome shotgun sequence.</title>
        <authorList>
            <person name="Shibata T."/>
            <person name="Shimoda M."/>
            <person name="Kobayashi T."/>
            <person name="Uehara T."/>
        </authorList>
    </citation>
    <scope>NUCLEOTIDE SEQUENCE [LARGE SCALE GENOMIC DNA]</scope>
    <source>
        <strain evidence="3 4">Japan</strain>
    </source>
</reference>
<evidence type="ECO:0000313" key="4">
    <source>
        <dbReference type="Proteomes" id="UP001307889"/>
    </source>
</evidence>
<dbReference type="EMBL" id="AP028914">
    <property type="protein sequence ID" value="BES95296.1"/>
    <property type="molecule type" value="Genomic_DNA"/>
</dbReference>
<gene>
    <name evidence="3" type="ORF">NTJ_08105</name>
</gene>
<keyword evidence="2" id="KW-1133">Transmembrane helix</keyword>
<evidence type="ECO:0000313" key="3">
    <source>
        <dbReference type="EMBL" id="BES95296.1"/>
    </source>
</evidence>
<dbReference type="Proteomes" id="UP001307889">
    <property type="component" value="Chromosome 6"/>
</dbReference>
<keyword evidence="2" id="KW-0812">Transmembrane</keyword>